<dbReference type="InterPro" id="IPR041180">
    <property type="entry name" value="Nmad2"/>
</dbReference>
<evidence type="ECO:0000313" key="3">
    <source>
        <dbReference type="Proteomes" id="UP000004382"/>
    </source>
</evidence>
<protein>
    <recommendedName>
        <fullName evidence="1">Nucleotide modification associated domain-containing protein</fullName>
    </recommendedName>
</protein>
<dbReference type="RefSeq" id="WP_003602205.1">
    <property type="nucleotide sequence ID" value="NZ_AGJK01000116.1"/>
</dbReference>
<evidence type="ECO:0000259" key="1">
    <source>
        <dbReference type="Pfam" id="PF18753"/>
    </source>
</evidence>
<dbReference type="EMBL" id="AGJK01000116">
    <property type="protein sequence ID" value="EHP91329.1"/>
    <property type="molecule type" value="Genomic_DNA"/>
</dbReference>
<comment type="caution">
    <text evidence="2">The sequence shown here is derived from an EMBL/GenBank/DDBJ whole genome shotgun (WGS) entry which is preliminary data.</text>
</comment>
<dbReference type="Proteomes" id="UP000004382">
    <property type="component" value="Unassembled WGS sequence"/>
</dbReference>
<dbReference type="Pfam" id="PF18753">
    <property type="entry name" value="Nmad2"/>
    <property type="match status" value="1"/>
</dbReference>
<gene>
    <name evidence="2" type="ORF">MetexDRAFT_3780</name>
</gene>
<evidence type="ECO:0000313" key="2">
    <source>
        <dbReference type="EMBL" id="EHP91329.1"/>
    </source>
</evidence>
<feature type="domain" description="Nucleotide modification associated" evidence="1">
    <location>
        <begin position="2"/>
        <end position="196"/>
    </location>
</feature>
<proteinExistence type="predicted"/>
<name>H1KMB7_METEX</name>
<accession>H1KMB7</accession>
<reference evidence="2 3" key="1">
    <citation type="submission" date="2011-09" db="EMBL/GenBank/DDBJ databases">
        <title>The draft genome of Methylobacterium extorquens DSM 13060.</title>
        <authorList>
            <consortium name="US DOE Joint Genome Institute (JGI-PGF)"/>
            <person name="Lucas S."/>
            <person name="Han J."/>
            <person name="Lapidus A."/>
            <person name="Cheng J.-F."/>
            <person name="Goodwin L."/>
            <person name="Pitluck S."/>
            <person name="Peters L."/>
            <person name="Land M.L."/>
            <person name="Hauser L."/>
            <person name="Koskimaki J."/>
            <person name="Halonen O."/>
            <person name="Pirttila A."/>
            <person name="Frank C."/>
            <person name="Woyke T.J."/>
        </authorList>
    </citation>
    <scope>NUCLEOTIDE SEQUENCE [LARGE SCALE GENOMIC DNA]</scope>
    <source>
        <strain evidence="2 3">DSM 13060</strain>
    </source>
</reference>
<sequence>MRLHSYVVDHDLGFAPNPFHRICTLAACKPKIRKHADLGDYIVGTGSIPNKLAGRVVYWMRIDEILSFDEYWNDPRFMRKRPILTGSRMQIYGDNIYRKRDDGTFDQADSFHSEPGGIISQPNLMRDTGYTDNVLLGREYAYWGGSGPSLPVGLEKIAHSTQGHINNSIPPALVTAFISWVRGMPDRGFMGRPANWPS</sequence>
<dbReference type="AlphaFoldDB" id="H1KMB7"/>
<organism evidence="2 3">
    <name type="scientific">Methylorubrum extorquens DSM 13060</name>
    <dbReference type="NCBI Taxonomy" id="882800"/>
    <lineage>
        <taxon>Bacteria</taxon>
        <taxon>Pseudomonadati</taxon>
        <taxon>Pseudomonadota</taxon>
        <taxon>Alphaproteobacteria</taxon>
        <taxon>Hyphomicrobiales</taxon>
        <taxon>Methylobacteriaceae</taxon>
        <taxon>Methylorubrum</taxon>
    </lineage>
</organism>